<protein>
    <submittedName>
        <fullName evidence="2">7574_t:CDS:1</fullName>
    </submittedName>
</protein>
<name>A0A9N9EYI2_9GLOM</name>
<feature type="region of interest" description="Disordered" evidence="1">
    <location>
        <begin position="1"/>
        <end position="23"/>
    </location>
</feature>
<evidence type="ECO:0000313" key="2">
    <source>
        <dbReference type="EMBL" id="CAG8498923.1"/>
    </source>
</evidence>
<gene>
    <name evidence="2" type="ORF">FCALED_LOCUS3601</name>
</gene>
<sequence length="112" mass="12692">MKAGTLSTLSKGKKKIDSDADADNSSTLIKRKKTIVQRKLSQKQALSCVQPSVTYPLDTSKSRSTMHMEGVMSATVYNWTGFFNNKSYSFDRKPKFDEPEYTIHIKDDDFSL</sequence>
<feature type="compositionally biased region" description="Polar residues" evidence="1">
    <location>
        <begin position="1"/>
        <end position="10"/>
    </location>
</feature>
<keyword evidence="3" id="KW-1185">Reference proteome</keyword>
<dbReference type="Proteomes" id="UP000789570">
    <property type="component" value="Unassembled WGS sequence"/>
</dbReference>
<evidence type="ECO:0000313" key="3">
    <source>
        <dbReference type="Proteomes" id="UP000789570"/>
    </source>
</evidence>
<comment type="caution">
    <text evidence="2">The sequence shown here is derived from an EMBL/GenBank/DDBJ whole genome shotgun (WGS) entry which is preliminary data.</text>
</comment>
<dbReference type="EMBL" id="CAJVPQ010000641">
    <property type="protein sequence ID" value="CAG8498923.1"/>
    <property type="molecule type" value="Genomic_DNA"/>
</dbReference>
<proteinExistence type="predicted"/>
<evidence type="ECO:0000256" key="1">
    <source>
        <dbReference type="SAM" id="MobiDB-lite"/>
    </source>
</evidence>
<dbReference type="AlphaFoldDB" id="A0A9N9EYI2"/>
<accession>A0A9N9EYI2</accession>
<organism evidence="2 3">
    <name type="scientific">Funneliformis caledonium</name>
    <dbReference type="NCBI Taxonomy" id="1117310"/>
    <lineage>
        <taxon>Eukaryota</taxon>
        <taxon>Fungi</taxon>
        <taxon>Fungi incertae sedis</taxon>
        <taxon>Mucoromycota</taxon>
        <taxon>Glomeromycotina</taxon>
        <taxon>Glomeromycetes</taxon>
        <taxon>Glomerales</taxon>
        <taxon>Glomeraceae</taxon>
        <taxon>Funneliformis</taxon>
    </lineage>
</organism>
<reference evidence="2" key="1">
    <citation type="submission" date="2021-06" db="EMBL/GenBank/DDBJ databases">
        <authorList>
            <person name="Kallberg Y."/>
            <person name="Tangrot J."/>
            <person name="Rosling A."/>
        </authorList>
    </citation>
    <scope>NUCLEOTIDE SEQUENCE</scope>
    <source>
        <strain evidence="2">UK204</strain>
    </source>
</reference>